<organism evidence="11 12">
    <name type="scientific">Veillonella seminalis</name>
    <dbReference type="NCBI Taxonomy" id="1502943"/>
    <lineage>
        <taxon>Bacteria</taxon>
        <taxon>Bacillati</taxon>
        <taxon>Bacillota</taxon>
        <taxon>Negativicutes</taxon>
        <taxon>Veillonellales</taxon>
        <taxon>Veillonellaceae</taxon>
        <taxon>Veillonella</taxon>
    </lineage>
</organism>
<evidence type="ECO:0000259" key="10">
    <source>
        <dbReference type="PROSITE" id="PS51217"/>
    </source>
</evidence>
<dbReference type="InterPro" id="IPR014017">
    <property type="entry name" value="DNA_helicase_UvrD-like_C"/>
</dbReference>
<keyword evidence="5" id="KW-0347">Helicase</keyword>
<dbReference type="AlphaFoldDB" id="A0A833CCD4"/>
<dbReference type="GO" id="GO:0006281">
    <property type="term" value="P:DNA repair"/>
    <property type="evidence" value="ECO:0007669"/>
    <property type="project" value="UniProtKB-KW"/>
</dbReference>
<dbReference type="InterPro" id="IPR038726">
    <property type="entry name" value="PDDEXK_AddAB-type"/>
</dbReference>
<reference evidence="11 12" key="1">
    <citation type="submission" date="2019-09" db="EMBL/GenBank/DDBJ databases">
        <title>Draft genome sequence of 3 type strains from the CCUG.</title>
        <authorList>
            <person name="Pineiro-Iglesias B."/>
            <person name="Tunovic T."/>
            <person name="Unosson C."/>
            <person name="Inganas E."/>
            <person name="Ohlen M."/>
            <person name="Cardew S."/>
            <person name="Jensie-Markopoulos S."/>
            <person name="Salva-Serra F."/>
            <person name="Jaen-Luchoro D."/>
            <person name="Karlsson R."/>
            <person name="Svensson-Stadler L."/>
            <person name="Chun J."/>
            <person name="Moore E."/>
        </authorList>
    </citation>
    <scope>NUCLEOTIDE SEQUENCE [LARGE SCALE GENOMIC DNA]</scope>
    <source>
        <strain evidence="11 12">CCUG 65427</strain>
    </source>
</reference>
<gene>
    <name evidence="11" type="ORF">F8R14_02775</name>
</gene>
<proteinExistence type="predicted"/>
<keyword evidence="6" id="KW-0269">Exonuclease</keyword>
<keyword evidence="9" id="KW-0234">DNA repair</keyword>
<accession>A0A833CCD4</accession>
<evidence type="ECO:0000256" key="1">
    <source>
        <dbReference type="ARBA" id="ARBA00022722"/>
    </source>
</evidence>
<dbReference type="GO" id="GO:0006310">
    <property type="term" value="P:DNA recombination"/>
    <property type="evidence" value="ECO:0007669"/>
    <property type="project" value="TreeGrafter"/>
</dbReference>
<dbReference type="Pfam" id="PF13361">
    <property type="entry name" value="UvrD_C"/>
    <property type="match status" value="1"/>
</dbReference>
<dbReference type="InterPro" id="IPR011335">
    <property type="entry name" value="Restrct_endonuc-II-like"/>
</dbReference>
<dbReference type="PANTHER" id="PTHR30591">
    <property type="entry name" value="RECBCD ENZYME SUBUNIT RECC"/>
    <property type="match status" value="1"/>
</dbReference>
<comment type="caution">
    <text evidence="11">The sequence shown here is derived from an EMBL/GenBank/DDBJ whole genome shotgun (WGS) entry which is preliminary data.</text>
</comment>
<dbReference type="PROSITE" id="PS51217">
    <property type="entry name" value="UVRD_HELICASE_CTER"/>
    <property type="match status" value="1"/>
</dbReference>
<dbReference type="PANTHER" id="PTHR30591:SF1">
    <property type="entry name" value="RECBCD ENZYME SUBUNIT RECC"/>
    <property type="match status" value="1"/>
</dbReference>
<evidence type="ECO:0000256" key="2">
    <source>
        <dbReference type="ARBA" id="ARBA00022741"/>
    </source>
</evidence>
<evidence type="ECO:0000256" key="9">
    <source>
        <dbReference type="ARBA" id="ARBA00023204"/>
    </source>
</evidence>
<dbReference type="Pfam" id="PF21445">
    <property type="entry name" value="ADDB_N"/>
    <property type="match status" value="1"/>
</dbReference>
<dbReference type="InterPro" id="IPR027417">
    <property type="entry name" value="P-loop_NTPase"/>
</dbReference>
<protein>
    <submittedName>
        <fullName evidence="11">ATP-dependent nuclease subunit B</fullName>
    </submittedName>
</protein>
<dbReference type="Proteomes" id="UP000434554">
    <property type="component" value="Unassembled WGS sequence"/>
</dbReference>
<keyword evidence="2" id="KW-0547">Nucleotide-binding</keyword>
<feature type="domain" description="UvrD-like helicase C-terminal" evidence="10">
    <location>
        <begin position="293"/>
        <end position="583"/>
    </location>
</feature>
<dbReference type="Pfam" id="PF12705">
    <property type="entry name" value="PDDEXK_1"/>
    <property type="match status" value="1"/>
</dbReference>
<evidence type="ECO:0000313" key="11">
    <source>
        <dbReference type="EMBL" id="KAB1479591.1"/>
    </source>
</evidence>
<evidence type="ECO:0000256" key="3">
    <source>
        <dbReference type="ARBA" id="ARBA00022763"/>
    </source>
</evidence>
<dbReference type="GO" id="GO:0005524">
    <property type="term" value="F:ATP binding"/>
    <property type="evidence" value="ECO:0007669"/>
    <property type="project" value="UniProtKB-KW"/>
</dbReference>
<name>A0A833CCD4_9FIRM</name>
<dbReference type="InterPro" id="IPR049035">
    <property type="entry name" value="ADDB_N"/>
</dbReference>
<keyword evidence="7" id="KW-0067">ATP-binding</keyword>
<dbReference type="SUPFAM" id="SSF52540">
    <property type="entry name" value="P-loop containing nucleoside triphosphate hydrolases"/>
    <property type="match status" value="2"/>
</dbReference>
<evidence type="ECO:0000256" key="5">
    <source>
        <dbReference type="ARBA" id="ARBA00022806"/>
    </source>
</evidence>
<sequence>MDNLDEIYLHLLRDSQVGRSGSMALSVYVGRAGTGKTHACFEYIKQVIENNPGEPILYIVPEPATYTIERSLAEFMPNGGFTTVRVVGFNRLVYQVFQSVGMVRETGLSDIGQKLLLRLIMKREQGKLELLGQSAKQPHFADVLQGLLSECNSFRVSADDLKVGADKVGSMVLQRKLQELAHIMESYENLVSTTGINTSNRIEELIDVLPKSPLLHKAHVIVDGFHWFTPLQMELLYTLFDLAKDSILTITLQPELANLQVPPQKLRLFGRPHSVFADVSERYGSNLTVRTFDANQRFKDPLLESLANRYFNSPIKQNSVKTTLPVTVAYNRAREADAVCRQILEAMEKPNRRWRDITIMLRESETYGDILEKTLKRYEIPFFSDRRRPMVSHPLGEFLLGLLAVVRRNFDHDAIFRLLKTDFWPLSRSTVDELENYCLEFGIRDFMWLKDSWPYERKNRFDSSDDDDTYDEKIADEIEAVADVNATDMSNVDVALTEGLATGTKNTDAVKDAATTVLAPDNIIPAELMEAHTETARRLRVNAAHDFIMGHLRAFWEFAKEEHTGYEWCEQLFNLMTKVGVPARLAQWAADAETVGDAENAAAHEQMYKRVIALFDEIMTLKLPDTMTTAEISLLLEEGLSEVSYSLVPPSLDHVMVTTVERGYTHESDIVFLMGLNDGVFPQHMGDEGLLKDTEREVLKKAGITLAEGALVRAFNENFLLYLACTRGREELHVSYASSDEEGAAMESALAIRRWQQLGYMAGTKSAPLTIPDGQEPAYIWRPLQSLSLLAGQMGTVAQDGDLAPIWRSIYDWSLEGQYRDALRVATRGVADNNDVPVVSKEVVQALLFNKDALTGSVTRLEKYQQCPFAFYARYGLKLEERPVKQFGAPEIGIFLHESLRALGMQLLKGQRQWRDINPDEEAALCEAVVADISKELQLGEEGDVYETVLRDRLEKTLKRTVNRLSDWSQKSQFDTRYLEKSFGGYGGSDQWPAVQISLGNESYIQLIGQLDRVDEWQGEDGKTYGLVVDYKSGHAEVTAADVYYGLKLQLVTYLLALERAQRSDKIEPAALVYTYVKNPRISKSDMLTEDMAADLVKNDTGLKNDGYFTDNVELLTKLDETVASGKSTPYVPIRITGKGLIHGQDKKKTKSDNEFKVLTNYAEKVMSKAGKHILAGHFPISPFNLNKYIPCSYCQYQALCRFENTRNNYRYIERMKEEDVLAKMAKGDDVYEVDRRPTSGD</sequence>
<keyword evidence="1" id="KW-0540">Nuclease</keyword>
<dbReference type="GO" id="GO:0004527">
    <property type="term" value="F:exonuclease activity"/>
    <property type="evidence" value="ECO:0007669"/>
    <property type="project" value="UniProtKB-KW"/>
</dbReference>
<keyword evidence="8" id="KW-0238">DNA-binding</keyword>
<dbReference type="SUPFAM" id="SSF52980">
    <property type="entry name" value="Restriction endonuclease-like"/>
    <property type="match status" value="1"/>
</dbReference>
<dbReference type="GO" id="GO:0003677">
    <property type="term" value="F:DNA binding"/>
    <property type="evidence" value="ECO:0007669"/>
    <property type="project" value="UniProtKB-KW"/>
</dbReference>
<evidence type="ECO:0000256" key="4">
    <source>
        <dbReference type="ARBA" id="ARBA00022801"/>
    </source>
</evidence>
<keyword evidence="4" id="KW-0378">Hydrolase</keyword>
<dbReference type="InterPro" id="IPR011604">
    <property type="entry name" value="PDDEXK-like_dom_sf"/>
</dbReference>
<keyword evidence="3" id="KW-0227">DNA damage</keyword>
<evidence type="ECO:0000256" key="7">
    <source>
        <dbReference type="ARBA" id="ARBA00022840"/>
    </source>
</evidence>
<evidence type="ECO:0000313" key="12">
    <source>
        <dbReference type="Proteomes" id="UP000434554"/>
    </source>
</evidence>
<evidence type="ECO:0000256" key="8">
    <source>
        <dbReference type="ARBA" id="ARBA00023125"/>
    </source>
</evidence>
<dbReference type="Gene3D" id="3.90.320.10">
    <property type="match status" value="1"/>
</dbReference>
<evidence type="ECO:0000256" key="6">
    <source>
        <dbReference type="ARBA" id="ARBA00022839"/>
    </source>
</evidence>
<dbReference type="Gene3D" id="3.40.50.300">
    <property type="entry name" value="P-loop containing nucleotide triphosphate hydrolases"/>
    <property type="match status" value="4"/>
</dbReference>
<dbReference type="EMBL" id="WBKH01000002">
    <property type="protein sequence ID" value="KAB1479591.1"/>
    <property type="molecule type" value="Genomic_DNA"/>
</dbReference>
<dbReference type="GO" id="GO:0004386">
    <property type="term" value="F:helicase activity"/>
    <property type="evidence" value="ECO:0007669"/>
    <property type="project" value="UniProtKB-KW"/>
</dbReference>